<dbReference type="OrthoDB" id="122332at2"/>
<sequence>MKIRIQFKVPFLSSIASLVGVMVICTLTGGVQAAEVGETLDCKNSSVVVERSICDNKDLLARHTEMEGLLAHAARSPRKDAPGLKLDDSQTAWLKRRDRCSKSFTKIKCLMQTYNARLAYLEAKFRPGRTKSEDWQCESDKTTFPVTFTTGRTAFGKFVAAGREMDKGYKEWFMAETGKVSGETRQYLGESENGSQAGIWFGPNKANFIMDRSKFGLVCKK</sequence>
<dbReference type="RefSeq" id="WP_097151668.1">
    <property type="nucleotide sequence ID" value="NZ_OBEL01000001.1"/>
</dbReference>
<gene>
    <name evidence="1" type="ORF">SAMN06265368_0332</name>
</gene>
<organism evidence="1 2">
    <name type="scientific">Cohaesibacter gelatinilyticus</name>
    <dbReference type="NCBI Taxonomy" id="372072"/>
    <lineage>
        <taxon>Bacteria</taxon>
        <taxon>Pseudomonadati</taxon>
        <taxon>Pseudomonadota</taxon>
        <taxon>Alphaproteobacteria</taxon>
        <taxon>Hyphomicrobiales</taxon>
        <taxon>Cohaesibacteraceae</taxon>
    </lineage>
</organism>
<dbReference type="PANTHER" id="PTHR37549:SF1">
    <property type="entry name" value="LIPOPROTEIN LPRI"/>
    <property type="match status" value="1"/>
</dbReference>
<dbReference type="Proteomes" id="UP000219439">
    <property type="component" value="Unassembled WGS sequence"/>
</dbReference>
<keyword evidence="2" id="KW-1185">Reference proteome</keyword>
<dbReference type="EMBL" id="OBEL01000001">
    <property type="protein sequence ID" value="SNZ06179.1"/>
    <property type="molecule type" value="Genomic_DNA"/>
</dbReference>
<evidence type="ECO:0008006" key="3">
    <source>
        <dbReference type="Google" id="ProtNLM"/>
    </source>
</evidence>
<accession>A0A285N9R1</accession>
<dbReference type="PANTHER" id="PTHR37549">
    <property type="entry name" value="LIPOPROTEIN LPRI"/>
    <property type="match status" value="1"/>
</dbReference>
<protein>
    <recommendedName>
        <fullName evidence="3">Lysozyme inhibitor LprI N-terminal domain-containing protein</fullName>
    </recommendedName>
</protein>
<reference evidence="1 2" key="1">
    <citation type="submission" date="2017-09" db="EMBL/GenBank/DDBJ databases">
        <authorList>
            <person name="Ehlers B."/>
            <person name="Leendertz F.H."/>
        </authorList>
    </citation>
    <scope>NUCLEOTIDE SEQUENCE [LARGE SCALE GENOMIC DNA]</scope>
    <source>
        <strain evidence="1 2">DSM 18289</strain>
    </source>
</reference>
<dbReference type="InterPro" id="IPR052755">
    <property type="entry name" value="Lysozyme_Inhibitor_LprI"/>
</dbReference>
<evidence type="ECO:0000313" key="2">
    <source>
        <dbReference type="Proteomes" id="UP000219439"/>
    </source>
</evidence>
<proteinExistence type="predicted"/>
<dbReference type="AlphaFoldDB" id="A0A285N9R1"/>
<name>A0A285N9R1_9HYPH</name>
<dbReference type="GO" id="GO:0005576">
    <property type="term" value="C:extracellular region"/>
    <property type="evidence" value="ECO:0007669"/>
    <property type="project" value="TreeGrafter"/>
</dbReference>
<evidence type="ECO:0000313" key="1">
    <source>
        <dbReference type="EMBL" id="SNZ06179.1"/>
    </source>
</evidence>